<accession>A0A0K2TFH8</accession>
<dbReference type="EMBL" id="HACA01007249">
    <property type="protein sequence ID" value="CDW24610.1"/>
    <property type="molecule type" value="Transcribed_RNA"/>
</dbReference>
<keyword evidence="9" id="KW-0223">Dioxygenase</keyword>
<keyword evidence="10" id="KW-0560">Oxidoreductase</keyword>
<keyword evidence="6" id="KW-0479">Metal-binding</keyword>
<dbReference type="Gene3D" id="2.60.120.620">
    <property type="entry name" value="q2cbj1_9rhob like domain"/>
    <property type="match status" value="1"/>
</dbReference>
<evidence type="ECO:0000259" key="15">
    <source>
        <dbReference type="PROSITE" id="PS51471"/>
    </source>
</evidence>
<dbReference type="AlphaFoldDB" id="A0A0K2TFH8"/>
<evidence type="ECO:0000256" key="4">
    <source>
        <dbReference type="ARBA" id="ARBA00006511"/>
    </source>
</evidence>
<comment type="cofactor">
    <cofactor evidence="1">
        <name>L-ascorbate</name>
        <dbReference type="ChEBI" id="CHEBI:38290"/>
    </cofactor>
</comment>
<evidence type="ECO:0000256" key="1">
    <source>
        <dbReference type="ARBA" id="ARBA00001961"/>
    </source>
</evidence>
<evidence type="ECO:0000256" key="9">
    <source>
        <dbReference type="ARBA" id="ARBA00022964"/>
    </source>
</evidence>
<keyword evidence="12" id="KW-0325">Glycoprotein</keyword>
<feature type="domain" description="Fe2OG dioxygenase" evidence="15">
    <location>
        <begin position="408"/>
        <end position="525"/>
    </location>
</feature>
<protein>
    <recommendedName>
        <fullName evidence="5">procollagen-proline 4-dioxygenase</fullName>
        <ecNumber evidence="5">1.14.11.2</ecNumber>
    </recommendedName>
</protein>
<name>A0A0K2TFH8_LEPSM</name>
<dbReference type="EC" id="1.14.11.2" evidence="5"/>
<evidence type="ECO:0000256" key="14">
    <source>
        <dbReference type="SAM" id="SignalP"/>
    </source>
</evidence>
<dbReference type="Pfam" id="PF13640">
    <property type="entry name" value="2OG-FeII_Oxy_3"/>
    <property type="match status" value="1"/>
</dbReference>
<evidence type="ECO:0000256" key="3">
    <source>
        <dbReference type="ARBA" id="ARBA00004319"/>
    </source>
</evidence>
<evidence type="ECO:0000256" key="7">
    <source>
        <dbReference type="ARBA" id="ARBA00022824"/>
    </source>
</evidence>
<feature type="coiled-coil region" evidence="13">
    <location>
        <begin position="54"/>
        <end position="81"/>
    </location>
</feature>
<dbReference type="Pfam" id="PF08336">
    <property type="entry name" value="P4Ha_N"/>
    <property type="match status" value="1"/>
</dbReference>
<dbReference type="Gene3D" id="6.10.140.1460">
    <property type="match status" value="1"/>
</dbReference>
<evidence type="ECO:0000256" key="6">
    <source>
        <dbReference type="ARBA" id="ARBA00022723"/>
    </source>
</evidence>
<keyword evidence="7" id="KW-0256">Endoplasmic reticulum</keyword>
<dbReference type="GO" id="GO:0031418">
    <property type="term" value="F:L-ascorbic acid binding"/>
    <property type="evidence" value="ECO:0007669"/>
    <property type="project" value="UniProtKB-KW"/>
</dbReference>
<dbReference type="OrthoDB" id="420380at2759"/>
<keyword evidence="14" id="KW-0732">Signal</keyword>
<dbReference type="InterPro" id="IPR044862">
    <property type="entry name" value="Pro_4_hyd_alph_FE2OG_OXY"/>
</dbReference>
<dbReference type="GO" id="GO:0004656">
    <property type="term" value="F:procollagen-proline 4-dioxygenase activity"/>
    <property type="evidence" value="ECO:0007669"/>
    <property type="project" value="UniProtKB-EC"/>
</dbReference>
<evidence type="ECO:0000256" key="2">
    <source>
        <dbReference type="ARBA" id="ARBA00002035"/>
    </source>
</evidence>
<dbReference type="InterPro" id="IPR006620">
    <property type="entry name" value="Pro_4_hyd_alph"/>
</dbReference>
<dbReference type="GO" id="GO:0005506">
    <property type="term" value="F:iron ion binding"/>
    <property type="evidence" value="ECO:0007669"/>
    <property type="project" value="InterPro"/>
</dbReference>
<evidence type="ECO:0000256" key="10">
    <source>
        <dbReference type="ARBA" id="ARBA00023002"/>
    </source>
</evidence>
<dbReference type="InterPro" id="IPR045054">
    <property type="entry name" value="P4HA-like"/>
</dbReference>
<dbReference type="InterPro" id="IPR005123">
    <property type="entry name" value="Oxoglu/Fe-dep_dioxygenase_dom"/>
</dbReference>
<reference evidence="16" key="1">
    <citation type="submission" date="2014-05" db="EMBL/GenBank/DDBJ databases">
        <authorList>
            <person name="Chronopoulou M."/>
        </authorList>
    </citation>
    <scope>NUCLEOTIDE SEQUENCE</scope>
    <source>
        <tissue evidence="16">Whole organism</tissue>
    </source>
</reference>
<keyword evidence="13" id="KW-0175">Coiled coil</keyword>
<dbReference type="PANTHER" id="PTHR10869">
    <property type="entry name" value="PROLYL 4-HYDROXYLASE ALPHA SUBUNIT"/>
    <property type="match status" value="1"/>
</dbReference>
<keyword evidence="8" id="KW-0847">Vitamin C</keyword>
<dbReference type="SMART" id="SM00702">
    <property type="entry name" value="P4Hc"/>
    <property type="match status" value="1"/>
</dbReference>
<feature type="signal peptide" evidence="14">
    <location>
        <begin position="1"/>
        <end position="30"/>
    </location>
</feature>
<feature type="chain" id="PRO_5005487711" description="procollagen-proline 4-dioxygenase" evidence="14">
    <location>
        <begin position="31"/>
        <end position="540"/>
    </location>
</feature>
<keyword evidence="11" id="KW-0408">Iron</keyword>
<dbReference type="PANTHER" id="PTHR10869:SF244">
    <property type="entry name" value="PROLYL 4-HYDROXYLASE SUBUNIT ALPHA-2"/>
    <property type="match status" value="1"/>
</dbReference>
<comment type="subcellular location">
    <subcellularLocation>
        <location evidence="3">Endoplasmic reticulum lumen</location>
    </subcellularLocation>
</comment>
<dbReference type="InterPro" id="IPR013547">
    <property type="entry name" value="P4H_N"/>
</dbReference>
<comment type="function">
    <text evidence="2">Catalyzes the post-translational formation of 4-hydroxyproline in -Xaa-Pro-Gly- sequences in collagens and other proteins.</text>
</comment>
<sequence length="540" mass="61693">MNCMSFRNLSHILITVFVSTLISFPNPVISENSILNSESLYRVFKIERELFKVLQERQKQLQDSLELIKEYTRDVESLYRNEGCWPLESCIESKIFEQIVGNPIYNYQVLRRLIVNWKNTEDSLKKIDIKQIMTDIKRLKKQNGGLPDGKDLQTAAKALNRIHKIYDINTTEFSNGNILGHQTSANLGLRDTLYLGRFAANTDYPGVALNWLNTAQSQANLHPNSSEEALKQVKLALRQVNRKLSKKPKSMGDKDPYILGAIPDKTEDPNLVISNTDRRNFEALCRGEKLISSFEESKLYCYYDNRGVFGLKLSPLKVEINHREPHLILTFHDLFTQSETHDLIESVRSDLTSAGVGTDKTISDMRISSHVWIPDGMLSIVDKISEKIENVIGLRSMAQLDPEAKKEEYEMLQVANYGLGGHYDCHHDSMFIYKEPQFIPKSVEETQSPYITGDRMSTFMIYLSDVQKGGNTAFPRLGVATSPRKGSAVFWHNIKRSGRSDMHMIHGACPVVMGSKWVANKWIREVANIFRRPCIKDIDH</sequence>
<dbReference type="Gene3D" id="1.25.40.10">
    <property type="entry name" value="Tetratricopeptide repeat domain"/>
    <property type="match status" value="1"/>
</dbReference>
<evidence type="ECO:0000313" key="16">
    <source>
        <dbReference type="EMBL" id="CDW24610.1"/>
    </source>
</evidence>
<comment type="similarity">
    <text evidence="4">Belongs to the P4HA family.</text>
</comment>
<dbReference type="PROSITE" id="PS51471">
    <property type="entry name" value="FE2OG_OXY"/>
    <property type="match status" value="1"/>
</dbReference>
<dbReference type="GO" id="GO:0005788">
    <property type="term" value="C:endoplasmic reticulum lumen"/>
    <property type="evidence" value="ECO:0007669"/>
    <property type="project" value="UniProtKB-SubCell"/>
</dbReference>
<organism evidence="16">
    <name type="scientific">Lepeophtheirus salmonis</name>
    <name type="common">Salmon louse</name>
    <name type="synonym">Caligus salmonis</name>
    <dbReference type="NCBI Taxonomy" id="72036"/>
    <lineage>
        <taxon>Eukaryota</taxon>
        <taxon>Metazoa</taxon>
        <taxon>Ecdysozoa</taxon>
        <taxon>Arthropoda</taxon>
        <taxon>Crustacea</taxon>
        <taxon>Multicrustacea</taxon>
        <taxon>Hexanauplia</taxon>
        <taxon>Copepoda</taxon>
        <taxon>Siphonostomatoida</taxon>
        <taxon>Caligidae</taxon>
        <taxon>Lepeophtheirus</taxon>
    </lineage>
</organism>
<proteinExistence type="inferred from homology"/>
<evidence type="ECO:0000256" key="13">
    <source>
        <dbReference type="SAM" id="Coils"/>
    </source>
</evidence>
<evidence type="ECO:0000256" key="5">
    <source>
        <dbReference type="ARBA" id="ARBA00012269"/>
    </source>
</evidence>
<evidence type="ECO:0000256" key="11">
    <source>
        <dbReference type="ARBA" id="ARBA00023004"/>
    </source>
</evidence>
<evidence type="ECO:0000256" key="12">
    <source>
        <dbReference type="ARBA" id="ARBA00023180"/>
    </source>
</evidence>
<gene>
    <name evidence="16" type="primary">Dgri\GH14105</name>
</gene>
<dbReference type="InterPro" id="IPR011990">
    <property type="entry name" value="TPR-like_helical_dom_sf"/>
</dbReference>
<evidence type="ECO:0000256" key="8">
    <source>
        <dbReference type="ARBA" id="ARBA00022896"/>
    </source>
</evidence>